<dbReference type="GO" id="GO:0000105">
    <property type="term" value="P:L-histidine biosynthetic process"/>
    <property type="evidence" value="ECO:0007669"/>
    <property type="project" value="UniProtKB-UniPathway"/>
</dbReference>
<sequence length="501" mass="56353">MGEAIYVLGIKITHDRLNRLLTLSQESYLETVLKRFDRMMCKPIDTPISKSEKLSSKQGPTTEEDKAMMRGKSCDQVVRSIMYAMLCTRPDVAFVMGLELMADTLTKSLPTKEFTRHVMCMGLKYILCTLAHLSTMAFVPCGRLLGKLCGPTAIGPMPDRAWRCAADELPISLDLVQSDKDQTLCDRVWIKFRLPVGRYPTLVRRCEIPEGVGALLDSVKWDEKGLAVAIAQNIDTGAVLMQGFANKEALATTISSRKATFYSRSRSSLWTKGETSTNFINVHDIFLDCDRDSIIDLGKPDGPTCHTSSETCYFLSVFYLLNDSQMLYCHLLPSNGLYLNQAAQNRFLFTTLYFLESTITQREAEVEATENGKLSWTKRLLSDRGGRTDLHWKNGMKCKFIEICPFHKEKEKRFRSNGKLVIQLVVRCYVPKSGMARNSSMTASKSTATFELRNQSCAQIRPPTVLGDRELRYESNTRPPVLKADSEATVETGIARISRAT</sequence>
<dbReference type="STRING" id="337451.A0A3S3MYT9"/>
<dbReference type="Pfam" id="PF01502">
    <property type="entry name" value="PRA-CH"/>
    <property type="match status" value="1"/>
</dbReference>
<accession>A0A3S3MYT9</accession>
<dbReference type="EMBL" id="QPKB01000005">
    <property type="protein sequence ID" value="RWR85047.1"/>
    <property type="molecule type" value="Genomic_DNA"/>
</dbReference>
<dbReference type="AlphaFoldDB" id="A0A3S3MYT9"/>
<dbReference type="FunFam" id="3.10.20.810:FF:000001">
    <property type="entry name" value="Histidine biosynthesis bifunctional protein HisIE"/>
    <property type="match status" value="1"/>
</dbReference>
<feature type="region of interest" description="Disordered" evidence="7">
    <location>
        <begin position="49"/>
        <end position="68"/>
    </location>
</feature>
<dbReference type="EC" id="3.5.4.19" evidence="3"/>
<evidence type="ECO:0000259" key="8">
    <source>
        <dbReference type="Pfam" id="PF01502"/>
    </source>
</evidence>
<proteinExistence type="predicted"/>
<dbReference type="InterPro" id="IPR038019">
    <property type="entry name" value="PRib_AMP_CycHydrolase_sf"/>
</dbReference>
<dbReference type="GO" id="GO:0004636">
    <property type="term" value="F:phosphoribosyl-ATP diphosphatase activity"/>
    <property type="evidence" value="ECO:0007669"/>
    <property type="project" value="UniProtKB-ARBA"/>
</dbReference>
<evidence type="ECO:0000256" key="7">
    <source>
        <dbReference type="SAM" id="MobiDB-lite"/>
    </source>
</evidence>
<dbReference type="OrthoDB" id="1703565at2759"/>
<dbReference type="UniPathway" id="UPA00031">
    <property type="reaction ID" value="UER00008"/>
</dbReference>
<evidence type="ECO:0000256" key="2">
    <source>
        <dbReference type="ARBA" id="ARBA00005169"/>
    </source>
</evidence>
<comment type="pathway">
    <text evidence="2">Amino-acid biosynthesis; L-histidine biosynthesis; L-histidine from 5-phospho-alpha-D-ribose 1-diphosphate: step 3/9.</text>
</comment>
<comment type="caution">
    <text evidence="9">The sequence shown here is derived from an EMBL/GenBank/DDBJ whole genome shotgun (WGS) entry which is preliminary data.</text>
</comment>
<keyword evidence="10" id="KW-1185">Reference proteome</keyword>
<comment type="catalytic activity">
    <reaction evidence="1">
        <text>1-(5-phospho-beta-D-ribosyl)-5'-AMP + H2O = 1-(5-phospho-beta-D-ribosyl)-5-[(5-phospho-beta-D-ribosylamino)methylideneamino]imidazole-4-carboxamide</text>
        <dbReference type="Rhea" id="RHEA:20049"/>
        <dbReference type="ChEBI" id="CHEBI:15377"/>
        <dbReference type="ChEBI" id="CHEBI:58435"/>
        <dbReference type="ChEBI" id="CHEBI:59457"/>
        <dbReference type="EC" id="3.5.4.19"/>
    </reaction>
</comment>
<protein>
    <recommendedName>
        <fullName evidence="3">phosphoribosyl-AMP cyclohydrolase</fullName>
        <ecNumber evidence="3">3.5.4.19</ecNumber>
    </recommendedName>
</protein>
<keyword evidence="5" id="KW-0378">Hydrolase</keyword>
<dbReference type="PANTHER" id="PTHR42945:SF1">
    <property type="entry name" value="HISTIDINE BIOSYNTHESIS BIFUNCTIONAL PROTEIN HIS7"/>
    <property type="match status" value="1"/>
</dbReference>
<dbReference type="PANTHER" id="PTHR42945">
    <property type="entry name" value="HISTIDINE BIOSYNTHESIS BIFUNCTIONAL PROTEIN"/>
    <property type="match status" value="1"/>
</dbReference>
<evidence type="ECO:0000256" key="6">
    <source>
        <dbReference type="ARBA" id="ARBA00023102"/>
    </source>
</evidence>
<dbReference type="GO" id="GO:0004635">
    <property type="term" value="F:phosphoribosyl-AMP cyclohydrolase activity"/>
    <property type="evidence" value="ECO:0007669"/>
    <property type="project" value="UniProtKB-EC"/>
</dbReference>
<keyword evidence="6" id="KW-0368">Histidine biosynthesis</keyword>
<evidence type="ECO:0000256" key="5">
    <source>
        <dbReference type="ARBA" id="ARBA00022801"/>
    </source>
</evidence>
<feature type="domain" description="Phosphoribosyl-AMP cyclohydrolase" evidence="8">
    <location>
        <begin position="241"/>
        <end position="314"/>
    </location>
</feature>
<evidence type="ECO:0000256" key="1">
    <source>
        <dbReference type="ARBA" id="ARBA00000024"/>
    </source>
</evidence>
<evidence type="ECO:0000256" key="3">
    <source>
        <dbReference type="ARBA" id="ARBA00012721"/>
    </source>
</evidence>
<dbReference type="Gene3D" id="3.10.20.810">
    <property type="entry name" value="Phosphoribosyl-AMP cyclohydrolase"/>
    <property type="match status" value="1"/>
</dbReference>
<evidence type="ECO:0000256" key="4">
    <source>
        <dbReference type="ARBA" id="ARBA00022605"/>
    </source>
</evidence>
<dbReference type="SUPFAM" id="SSF141734">
    <property type="entry name" value="HisI-like"/>
    <property type="match status" value="1"/>
</dbReference>
<gene>
    <name evidence="9" type="ORF">CKAN_01388900</name>
</gene>
<evidence type="ECO:0000313" key="9">
    <source>
        <dbReference type="EMBL" id="RWR85047.1"/>
    </source>
</evidence>
<dbReference type="InterPro" id="IPR002496">
    <property type="entry name" value="PRib_AMP_CycHydrolase_dom"/>
</dbReference>
<name>A0A3S3MYT9_9MAGN</name>
<evidence type="ECO:0000313" key="10">
    <source>
        <dbReference type="Proteomes" id="UP000283530"/>
    </source>
</evidence>
<dbReference type="Proteomes" id="UP000283530">
    <property type="component" value="Unassembled WGS sequence"/>
</dbReference>
<organism evidence="9 10">
    <name type="scientific">Cinnamomum micranthum f. kanehirae</name>
    <dbReference type="NCBI Taxonomy" id="337451"/>
    <lineage>
        <taxon>Eukaryota</taxon>
        <taxon>Viridiplantae</taxon>
        <taxon>Streptophyta</taxon>
        <taxon>Embryophyta</taxon>
        <taxon>Tracheophyta</taxon>
        <taxon>Spermatophyta</taxon>
        <taxon>Magnoliopsida</taxon>
        <taxon>Magnoliidae</taxon>
        <taxon>Laurales</taxon>
        <taxon>Lauraceae</taxon>
        <taxon>Cinnamomum</taxon>
    </lineage>
</organism>
<reference evidence="9 10" key="1">
    <citation type="journal article" date="2019" name="Nat. Plants">
        <title>Stout camphor tree genome fills gaps in understanding of flowering plant genome evolution.</title>
        <authorList>
            <person name="Chaw S.M."/>
            <person name="Liu Y.C."/>
            <person name="Wu Y.W."/>
            <person name="Wang H.Y."/>
            <person name="Lin C.I."/>
            <person name="Wu C.S."/>
            <person name="Ke H.M."/>
            <person name="Chang L.Y."/>
            <person name="Hsu C.Y."/>
            <person name="Yang H.T."/>
            <person name="Sudianto E."/>
            <person name="Hsu M.H."/>
            <person name="Wu K.P."/>
            <person name="Wang L.N."/>
            <person name="Leebens-Mack J.H."/>
            <person name="Tsai I.J."/>
        </authorList>
    </citation>
    <scope>NUCLEOTIDE SEQUENCE [LARGE SCALE GENOMIC DNA]</scope>
    <source>
        <strain evidence="10">cv. Chaw 1501</strain>
        <tissue evidence="9">Young leaves</tissue>
    </source>
</reference>
<keyword evidence="4" id="KW-0028">Amino-acid biosynthesis</keyword>